<dbReference type="Proteomes" id="UP000009226">
    <property type="component" value="Chromosome"/>
</dbReference>
<dbReference type="InterPro" id="IPR025552">
    <property type="entry name" value="YkyB"/>
</dbReference>
<reference evidence="1 2" key="1">
    <citation type="submission" date="2011-05" db="EMBL/GenBank/DDBJ databases">
        <title>Complete sequence of Desulfotomaculum carboxydivorans CO-1-SRB.</title>
        <authorList>
            <consortium name="US DOE Joint Genome Institute"/>
            <person name="Lucas S."/>
            <person name="Han J."/>
            <person name="Lapidus A."/>
            <person name="Cheng J.-F."/>
            <person name="Goodwin L."/>
            <person name="Pitluck S."/>
            <person name="Peters L."/>
            <person name="Mikhailova N."/>
            <person name="Lu M."/>
            <person name="Han C."/>
            <person name="Tapia R."/>
            <person name="Land M."/>
            <person name="Hauser L."/>
            <person name="Kyrpides N."/>
            <person name="Ivanova N."/>
            <person name="Pagani I."/>
            <person name="Stams A."/>
            <person name="Plugge C."/>
            <person name="Muyzer G."/>
            <person name="Kuever J."/>
            <person name="Parshina S."/>
            <person name="Ivanova A."/>
            <person name="Nazina T."/>
            <person name="Woyke T."/>
        </authorList>
    </citation>
    <scope>NUCLEOTIDE SEQUENCE [LARGE SCALE GENOMIC DNA]</scope>
    <source>
        <strain evidence="2">DSM 14880 / VKM B-2319 / CO-1-SRB</strain>
    </source>
</reference>
<sequence length="214" mass="25161">MIQYRSWAEVPAYLKTKMKLEKLGLMPKYIDSPDAAIVVYDRHGYKRYYLYDIDRCIPIPNYTAPSADAENIEMTTENLAEALYVVNKFAKKMRDQKKYNYDAGQHDMVKQSRIKEQELYDLKEKVLSKMLAEERARILGIHKQTVENKQGELWENHLLLIAAGDYDFHRPARAKDIDKYPYLGEIDIIPADKKRATKLLFAESFKLLQKYLEN</sequence>
<dbReference type="AlphaFoldDB" id="F6B2M8"/>
<evidence type="ECO:0000313" key="2">
    <source>
        <dbReference type="Proteomes" id="UP000009226"/>
    </source>
</evidence>
<dbReference type="RefSeq" id="WP_003543916.1">
    <property type="nucleotide sequence ID" value="NC_015565.1"/>
</dbReference>
<dbReference type="KEGG" id="dca:Desca_0983"/>
<name>F6B2M8_DESCC</name>
<proteinExistence type="predicted"/>
<dbReference type="STRING" id="868595.Desca_0983"/>
<dbReference type="EMBL" id="CP002736">
    <property type="protein sequence ID" value="AEF93857.1"/>
    <property type="molecule type" value="Genomic_DNA"/>
</dbReference>
<organism evidence="1 2">
    <name type="scientific">Desulfotomaculum nigrificans (strain DSM 14880 / VKM B-2319 / CO-1-SRB)</name>
    <name type="common">Desulfotomaculum carboxydivorans</name>
    <dbReference type="NCBI Taxonomy" id="868595"/>
    <lineage>
        <taxon>Bacteria</taxon>
        <taxon>Bacillati</taxon>
        <taxon>Bacillota</taxon>
        <taxon>Clostridia</taxon>
        <taxon>Eubacteriales</taxon>
        <taxon>Desulfotomaculaceae</taxon>
        <taxon>Desulfotomaculum</taxon>
    </lineage>
</organism>
<protein>
    <submittedName>
        <fullName evidence="1">Uncharacterized protein</fullName>
    </submittedName>
</protein>
<keyword evidence="2" id="KW-1185">Reference proteome</keyword>
<gene>
    <name evidence="1" type="ordered locus">Desca_0983</name>
</gene>
<evidence type="ECO:0000313" key="1">
    <source>
        <dbReference type="EMBL" id="AEF93857.1"/>
    </source>
</evidence>
<dbReference type="Pfam" id="PF14177">
    <property type="entry name" value="YkyB"/>
    <property type="match status" value="1"/>
</dbReference>
<accession>F6B2M8</accession>
<dbReference type="HOGENOM" id="CLU_1287095_0_0_9"/>